<dbReference type="PANTHER" id="PTHR43434">
    <property type="entry name" value="PHOSPHOGLYCOLATE PHOSPHATASE"/>
    <property type="match status" value="1"/>
</dbReference>
<dbReference type="GO" id="GO:0005829">
    <property type="term" value="C:cytosol"/>
    <property type="evidence" value="ECO:0007669"/>
    <property type="project" value="TreeGrafter"/>
</dbReference>
<dbReference type="InterPro" id="IPR036412">
    <property type="entry name" value="HAD-like_sf"/>
</dbReference>
<dbReference type="InterPro" id="IPR023214">
    <property type="entry name" value="HAD_sf"/>
</dbReference>
<evidence type="ECO:0000313" key="3">
    <source>
        <dbReference type="EMBL" id="MBD1380388.1"/>
    </source>
</evidence>
<dbReference type="NCBIfam" id="TIGR01549">
    <property type="entry name" value="HAD-SF-IA-v1"/>
    <property type="match status" value="1"/>
</dbReference>
<dbReference type="InterPro" id="IPR041492">
    <property type="entry name" value="HAD_2"/>
</dbReference>
<dbReference type="GO" id="GO:0006281">
    <property type="term" value="P:DNA repair"/>
    <property type="evidence" value="ECO:0007669"/>
    <property type="project" value="TreeGrafter"/>
</dbReference>
<keyword evidence="4" id="KW-1185">Reference proteome</keyword>
<keyword evidence="1 3" id="KW-0378">Hydrolase</keyword>
<reference evidence="3" key="1">
    <citation type="submission" date="2020-09" db="EMBL/GenBank/DDBJ databases">
        <title>A novel bacterium of genus Bacillus, isolated from South China Sea.</title>
        <authorList>
            <person name="Huang H."/>
            <person name="Mo K."/>
            <person name="Hu Y."/>
        </authorList>
    </citation>
    <scope>NUCLEOTIDE SEQUENCE</scope>
    <source>
        <strain evidence="3">IB182487</strain>
    </source>
</reference>
<dbReference type="Gene3D" id="1.10.150.240">
    <property type="entry name" value="Putative phosphatase, domain 2"/>
    <property type="match status" value="1"/>
</dbReference>
<dbReference type="PANTHER" id="PTHR43434:SF25">
    <property type="entry name" value="PHOSPHOGLYCOLATE PHOSPHATASE"/>
    <property type="match status" value="1"/>
</dbReference>
<dbReference type="SFLD" id="SFLDG01129">
    <property type="entry name" value="C1.5:_HAD__Beta-PGM__Phosphata"/>
    <property type="match status" value="1"/>
</dbReference>
<proteinExistence type="predicted"/>
<dbReference type="Proteomes" id="UP000626844">
    <property type="component" value="Unassembled WGS sequence"/>
</dbReference>
<accession>A0A926RW43</accession>
<protein>
    <submittedName>
        <fullName evidence="3">HAD-IA family hydrolase</fullName>
    </submittedName>
</protein>
<dbReference type="GO" id="GO:0008967">
    <property type="term" value="F:phosphoglycolate phosphatase activity"/>
    <property type="evidence" value="ECO:0007669"/>
    <property type="project" value="TreeGrafter"/>
</dbReference>
<evidence type="ECO:0000256" key="2">
    <source>
        <dbReference type="ARBA" id="ARBA00022842"/>
    </source>
</evidence>
<dbReference type="RefSeq" id="WP_191157967.1">
    <property type="nucleotide sequence ID" value="NZ_JACXAI010000009.1"/>
</dbReference>
<evidence type="ECO:0000256" key="1">
    <source>
        <dbReference type="ARBA" id="ARBA00022801"/>
    </source>
</evidence>
<dbReference type="AlphaFoldDB" id="A0A926RW43"/>
<dbReference type="Pfam" id="PF13419">
    <property type="entry name" value="HAD_2"/>
    <property type="match status" value="1"/>
</dbReference>
<sequence>MHILWDFDGTLFNTYPAFIEAMDKLLSGKVDKKEIEQKLKVSFSYAAKEFHLSQQQITEFKAIETAISPKYKKPFPFVEEILKKARVNVIMTHKPFNEVKTILDYYKWNDYFSDIIAGDHGYPRKPNCKAYQYLHHKHHIDLVIGDRLLDILPGKELGIKTCLFQNNEQGADFYVDDYKRFFDVLNETWK</sequence>
<organism evidence="3 4">
    <name type="scientific">Metabacillus arenae</name>
    <dbReference type="NCBI Taxonomy" id="2771434"/>
    <lineage>
        <taxon>Bacteria</taxon>
        <taxon>Bacillati</taxon>
        <taxon>Bacillota</taxon>
        <taxon>Bacilli</taxon>
        <taxon>Bacillales</taxon>
        <taxon>Bacillaceae</taxon>
        <taxon>Metabacillus</taxon>
    </lineage>
</organism>
<dbReference type="InterPro" id="IPR006439">
    <property type="entry name" value="HAD-SF_hydro_IA"/>
</dbReference>
<keyword evidence="2" id="KW-0460">Magnesium</keyword>
<dbReference type="EMBL" id="JACXAI010000009">
    <property type="protein sequence ID" value="MBD1380388.1"/>
    <property type="molecule type" value="Genomic_DNA"/>
</dbReference>
<dbReference type="SFLD" id="SFLDS00003">
    <property type="entry name" value="Haloacid_Dehalogenase"/>
    <property type="match status" value="1"/>
</dbReference>
<name>A0A926RW43_9BACI</name>
<dbReference type="InterPro" id="IPR050155">
    <property type="entry name" value="HAD-like_hydrolase_sf"/>
</dbReference>
<comment type="caution">
    <text evidence="3">The sequence shown here is derived from an EMBL/GenBank/DDBJ whole genome shotgun (WGS) entry which is preliminary data.</text>
</comment>
<evidence type="ECO:0000313" key="4">
    <source>
        <dbReference type="Proteomes" id="UP000626844"/>
    </source>
</evidence>
<dbReference type="InterPro" id="IPR023198">
    <property type="entry name" value="PGP-like_dom2"/>
</dbReference>
<dbReference type="Gene3D" id="3.40.50.1000">
    <property type="entry name" value="HAD superfamily/HAD-like"/>
    <property type="match status" value="1"/>
</dbReference>
<dbReference type="SUPFAM" id="SSF56784">
    <property type="entry name" value="HAD-like"/>
    <property type="match status" value="1"/>
</dbReference>
<gene>
    <name evidence="3" type="ORF">IC621_09105</name>
</gene>